<comment type="similarity">
    <text evidence="1">Belongs to the MsrA Met sulfoxide reductase family.</text>
</comment>
<evidence type="ECO:0000256" key="2">
    <source>
        <dbReference type="ARBA" id="ARBA00012502"/>
    </source>
</evidence>
<dbReference type="Gene3D" id="3.30.1060.10">
    <property type="entry name" value="Peptide methionine sulphoxide reductase MsrA"/>
    <property type="match status" value="1"/>
</dbReference>
<name>A0AAD2CDM0_9STRA</name>
<dbReference type="PANTHER" id="PTHR43774">
    <property type="entry name" value="PEPTIDE METHIONINE SULFOXIDE REDUCTASE"/>
    <property type="match status" value="1"/>
</dbReference>
<dbReference type="GO" id="GO:0008113">
    <property type="term" value="F:peptide-methionine (S)-S-oxide reductase activity"/>
    <property type="evidence" value="ECO:0007669"/>
    <property type="project" value="UniProtKB-EC"/>
</dbReference>
<keyword evidence="6" id="KW-0732">Signal</keyword>
<feature type="chain" id="PRO_5042134946" description="peptide-methionine (S)-S-oxide reductase" evidence="6">
    <location>
        <begin position="25"/>
        <end position="236"/>
    </location>
</feature>
<evidence type="ECO:0000256" key="1">
    <source>
        <dbReference type="ARBA" id="ARBA00005591"/>
    </source>
</evidence>
<dbReference type="AlphaFoldDB" id="A0AAD2CDM0"/>
<accession>A0AAD2CDM0</accession>
<keyword evidence="9" id="KW-1185">Reference proteome</keyword>
<dbReference type="EC" id="1.8.4.11" evidence="2"/>
<evidence type="ECO:0000256" key="6">
    <source>
        <dbReference type="SAM" id="SignalP"/>
    </source>
</evidence>
<evidence type="ECO:0000313" key="8">
    <source>
        <dbReference type="EMBL" id="CAJ1920754.1"/>
    </source>
</evidence>
<dbReference type="PANTHER" id="PTHR43774:SF1">
    <property type="entry name" value="PEPTIDE METHIONINE SULFOXIDE REDUCTASE MSRA 2"/>
    <property type="match status" value="1"/>
</dbReference>
<dbReference type="EMBL" id="CAKOGP040000002">
    <property type="protein sequence ID" value="CAJ1920754.1"/>
    <property type="molecule type" value="Genomic_DNA"/>
</dbReference>
<dbReference type="Pfam" id="PF01625">
    <property type="entry name" value="PMSR"/>
    <property type="match status" value="1"/>
</dbReference>
<protein>
    <recommendedName>
        <fullName evidence="2">peptide-methionine (S)-S-oxide reductase</fullName>
        <ecNumber evidence="2">1.8.4.11</ecNumber>
    </recommendedName>
    <alternativeName>
        <fullName evidence="4">Peptide-methionine (S)-S-oxide reductase</fullName>
    </alternativeName>
</protein>
<sequence length="236" mass="26678">MNRSLSLFVLPLVVSAFQSPASQAYSCQSPLSAIKESTFGMGCFWEPSEELLKVDGVVDTIAGYTGNPSATEAPTYDTVCFGRQWVEGVRVKYDDEKISYEQLLETFFQTQKPKLGSRQYASIIFPHDKEQEKIASAWKSKNANIQREDGFLPEWTEIEPQSKFYQAEGYHQRYWQKQRPRFALIFGLLAIATGALNNFVPDVYHQSMVNFANASVLAIGLVQILERVLDAKVVEL</sequence>
<proteinExistence type="inferred from homology"/>
<dbReference type="Proteomes" id="UP001295423">
    <property type="component" value="Unassembled WGS sequence"/>
</dbReference>
<keyword evidence="5" id="KW-0812">Transmembrane</keyword>
<reference evidence="8" key="1">
    <citation type="submission" date="2023-08" db="EMBL/GenBank/DDBJ databases">
        <authorList>
            <person name="Audoor S."/>
            <person name="Bilcke G."/>
        </authorList>
    </citation>
    <scope>NUCLEOTIDE SEQUENCE</scope>
</reference>
<feature type="transmembrane region" description="Helical" evidence="5">
    <location>
        <begin position="182"/>
        <end position="200"/>
    </location>
</feature>
<evidence type="ECO:0000256" key="5">
    <source>
        <dbReference type="SAM" id="Phobius"/>
    </source>
</evidence>
<evidence type="ECO:0000256" key="4">
    <source>
        <dbReference type="ARBA" id="ARBA00030643"/>
    </source>
</evidence>
<evidence type="ECO:0000313" key="9">
    <source>
        <dbReference type="Proteomes" id="UP001295423"/>
    </source>
</evidence>
<keyword evidence="5" id="KW-0472">Membrane</keyword>
<dbReference type="InterPro" id="IPR036509">
    <property type="entry name" value="Met_Sox_Rdtase_MsrA_sf"/>
</dbReference>
<dbReference type="NCBIfam" id="TIGR00401">
    <property type="entry name" value="msrA"/>
    <property type="match status" value="1"/>
</dbReference>
<comment type="caution">
    <text evidence="8">The sequence shown here is derived from an EMBL/GenBank/DDBJ whole genome shotgun (WGS) entry which is preliminary data.</text>
</comment>
<evidence type="ECO:0000256" key="3">
    <source>
        <dbReference type="ARBA" id="ARBA00023002"/>
    </source>
</evidence>
<feature type="signal peptide" evidence="6">
    <location>
        <begin position="1"/>
        <end position="24"/>
    </location>
</feature>
<keyword evidence="5" id="KW-1133">Transmembrane helix</keyword>
<gene>
    <name evidence="8" type="ORF">CYCCA115_LOCUS900</name>
</gene>
<organism evidence="8 9">
    <name type="scientific">Cylindrotheca closterium</name>
    <dbReference type="NCBI Taxonomy" id="2856"/>
    <lineage>
        <taxon>Eukaryota</taxon>
        <taxon>Sar</taxon>
        <taxon>Stramenopiles</taxon>
        <taxon>Ochrophyta</taxon>
        <taxon>Bacillariophyta</taxon>
        <taxon>Bacillariophyceae</taxon>
        <taxon>Bacillariophycidae</taxon>
        <taxon>Bacillariales</taxon>
        <taxon>Bacillariaceae</taxon>
        <taxon>Cylindrotheca</taxon>
    </lineage>
</organism>
<dbReference type="SUPFAM" id="SSF55068">
    <property type="entry name" value="Peptide methionine sulfoxide reductase"/>
    <property type="match status" value="1"/>
</dbReference>
<keyword evidence="3" id="KW-0560">Oxidoreductase</keyword>
<feature type="domain" description="Peptide methionine sulphoxide reductase MsrA" evidence="7">
    <location>
        <begin position="38"/>
        <end position="180"/>
    </location>
</feature>
<evidence type="ECO:0000259" key="7">
    <source>
        <dbReference type="Pfam" id="PF01625"/>
    </source>
</evidence>
<dbReference type="InterPro" id="IPR002569">
    <property type="entry name" value="Met_Sox_Rdtase_MsrA_dom"/>
</dbReference>